<dbReference type="Proteomes" id="UP000184172">
    <property type="component" value="Unassembled WGS sequence"/>
</dbReference>
<evidence type="ECO:0000256" key="1">
    <source>
        <dbReference type="ARBA" id="ARBA00022649"/>
    </source>
</evidence>
<dbReference type="Gene3D" id="3.30.2310.20">
    <property type="entry name" value="RelE-like"/>
    <property type="match status" value="1"/>
</dbReference>
<name>A0A1M6E0F0_9FLAO</name>
<dbReference type="InterPro" id="IPR035093">
    <property type="entry name" value="RelE/ParE_toxin_dom_sf"/>
</dbReference>
<gene>
    <name evidence="2" type="ORF">SAMN04487908_105162</name>
</gene>
<sequence length="89" mass="10846">MAFRVRLSIDAHRELKKAKCFYEAMDKKMEFLIDFDEHIEFLEQNPHLFQIHYRNVRIVHFKIFPYSLHYNIIDGTVTVLNIIRQSQSF</sequence>
<evidence type="ECO:0008006" key="4">
    <source>
        <dbReference type="Google" id="ProtNLM"/>
    </source>
</evidence>
<dbReference type="AlphaFoldDB" id="A0A1M6E0F0"/>
<dbReference type="RefSeq" id="WP_073216052.1">
    <property type="nucleotide sequence ID" value="NZ_FNNS01000006.1"/>
</dbReference>
<protein>
    <recommendedName>
        <fullName evidence="4">ParE toxin of type II toxin-antitoxin system, parDE</fullName>
    </recommendedName>
</protein>
<dbReference type="Pfam" id="PF05016">
    <property type="entry name" value="ParE_toxin"/>
    <property type="match status" value="1"/>
</dbReference>
<evidence type="ECO:0000313" key="3">
    <source>
        <dbReference type="Proteomes" id="UP000184172"/>
    </source>
</evidence>
<dbReference type="InterPro" id="IPR007712">
    <property type="entry name" value="RelE/ParE_toxin"/>
</dbReference>
<keyword evidence="1" id="KW-1277">Toxin-antitoxin system</keyword>
<accession>A0A1M6E0F0</accession>
<reference evidence="3" key="1">
    <citation type="submission" date="2016-11" db="EMBL/GenBank/DDBJ databases">
        <authorList>
            <person name="Varghese N."/>
            <person name="Submissions S."/>
        </authorList>
    </citation>
    <scope>NUCLEOTIDE SEQUENCE [LARGE SCALE GENOMIC DNA]</scope>
    <source>
        <strain evidence="3">DSM 26349</strain>
    </source>
</reference>
<keyword evidence="3" id="KW-1185">Reference proteome</keyword>
<proteinExistence type="predicted"/>
<dbReference type="EMBL" id="FQYV01000005">
    <property type="protein sequence ID" value="SHI78865.1"/>
    <property type="molecule type" value="Genomic_DNA"/>
</dbReference>
<evidence type="ECO:0000313" key="2">
    <source>
        <dbReference type="EMBL" id="SHI78865.1"/>
    </source>
</evidence>
<dbReference type="OrthoDB" id="595476at2"/>
<organism evidence="2 3">
    <name type="scientific">Aequorivita viscosa</name>
    <dbReference type="NCBI Taxonomy" id="797419"/>
    <lineage>
        <taxon>Bacteria</taxon>
        <taxon>Pseudomonadati</taxon>
        <taxon>Bacteroidota</taxon>
        <taxon>Flavobacteriia</taxon>
        <taxon>Flavobacteriales</taxon>
        <taxon>Flavobacteriaceae</taxon>
        <taxon>Aequorivita</taxon>
    </lineage>
</organism>
<dbReference type="STRING" id="797419.SAMN05216556_10610"/>